<dbReference type="AlphaFoldDB" id="A0A450WWY2"/>
<organism evidence="2">
    <name type="scientific">Candidatus Kentrum sp. LFY</name>
    <dbReference type="NCBI Taxonomy" id="2126342"/>
    <lineage>
        <taxon>Bacteria</taxon>
        <taxon>Pseudomonadati</taxon>
        <taxon>Pseudomonadota</taxon>
        <taxon>Gammaproteobacteria</taxon>
        <taxon>Candidatus Kentrum</taxon>
    </lineage>
</organism>
<sequence>MNSSNRDLFEVTGKETGQIDVRISHRIIQLFSEGLYSSPNKAVEELVSNAFDAGAENVHIILSPDLRDSDATIVAIDDGEGMNSDGLKHHWIIGESTRRKANGSSRRKPIGKFGIGKLSTYVLASKLTHISKSGGTYYAATMDYTKLAGDPEGGSQGVFDEQTIQIPLRQLTKQEARNAVHPWIEGTKGGYRALRLFGEEVSPTWTVAIMSGLKDMGKKISLGRLGWVLQTAMPHRDDFRLFLDGKPIVSPELDEPRARLIIGKDVIQLSAPCPKGLMEREDENEPMDSVHRHGVYHDELLGRITGYIEIFKDEIDRGKEKFGQSSGFFIYVHGRQVNVDDPGFGIERNLLRHGTFSRFRMIVHMDSLDEALRSSRESFQQGDLYKTAQNFLRAGFNLARNKLVDHDRSQTPAALIAASIGSAPASMTRRPLLALVEMVLEKKATPFYLRLPDNLSAEEQSEFLEKFKKRAEEPEGLLRATELTPLDSKDGLAIFDAMEGKLLINSSHPFVAAFQEFFSHPKRSLPLEMLVMSEILMEAHLYHMGLDEKVIRDVIGRRDELLRQLVRTSARRTAGMIAEALKDARDDGNRLEEEMRAAFEAMGFANVIRIGGSSEPDGIAEAHLSAAEDGTVRRYKVGLEAKSGGKVSAKRLGVSGIGRHMKKHDCDHHLVIGNGFATANDEASASVEEIDSYKGKTGKTITLMEIDDLARLIRIASSKRIGGLSRLRELFQKCVTPEESKQWVDNLADETPENWPYKDILEAIQDLAKEQPEEVVEYAAVITELRHRSPPIQMKKQELIDCCKAMQVMARGTVFACNNTVEIDRRPDLILEDIRAAIDEYPEEERRDIRI</sequence>
<keyword evidence="2" id="KW-0540">Nuclease</keyword>
<dbReference type="EMBL" id="CAADFN010000094">
    <property type="protein sequence ID" value="VFK21498.1"/>
    <property type="molecule type" value="Genomic_DNA"/>
</dbReference>
<accession>A0A450WWY2</accession>
<dbReference type="InterPro" id="IPR036890">
    <property type="entry name" value="HATPase_C_sf"/>
</dbReference>
<keyword evidence="2" id="KW-0378">Hydrolase</keyword>
<dbReference type="Gene3D" id="3.30.565.10">
    <property type="entry name" value="Histidine kinase-like ATPase, C-terminal domain"/>
    <property type="match status" value="1"/>
</dbReference>
<reference evidence="2" key="1">
    <citation type="submission" date="2019-02" db="EMBL/GenBank/DDBJ databases">
        <authorList>
            <person name="Gruber-Vodicka R. H."/>
            <person name="Seah K. B. B."/>
        </authorList>
    </citation>
    <scope>NUCLEOTIDE SEQUENCE</scope>
    <source>
        <strain evidence="2">BECK_BY7</strain>
    </source>
</reference>
<keyword evidence="2" id="KW-0255">Endonuclease</keyword>
<dbReference type="Pfam" id="PF13589">
    <property type="entry name" value="HATPase_c_3"/>
    <property type="match status" value="1"/>
</dbReference>
<dbReference type="Pfam" id="PF04471">
    <property type="entry name" value="Mrr_cat"/>
    <property type="match status" value="1"/>
</dbReference>
<name>A0A450WWY2_9GAMM</name>
<evidence type="ECO:0000313" key="2">
    <source>
        <dbReference type="EMBL" id="VFK21498.1"/>
    </source>
</evidence>
<evidence type="ECO:0000259" key="1">
    <source>
        <dbReference type="Pfam" id="PF04471"/>
    </source>
</evidence>
<dbReference type="GO" id="GO:0004519">
    <property type="term" value="F:endonuclease activity"/>
    <property type="evidence" value="ECO:0007669"/>
    <property type="project" value="UniProtKB-KW"/>
</dbReference>
<feature type="domain" description="Restriction endonuclease type IV Mrr" evidence="1">
    <location>
        <begin position="587"/>
        <end position="713"/>
    </location>
</feature>
<dbReference type="InterPro" id="IPR007560">
    <property type="entry name" value="Restrct_endonuc_IV_Mrr"/>
</dbReference>
<dbReference type="SUPFAM" id="SSF55874">
    <property type="entry name" value="ATPase domain of HSP90 chaperone/DNA topoisomerase II/histidine kinase"/>
    <property type="match status" value="1"/>
</dbReference>
<gene>
    <name evidence="2" type="ORF">BECKLFY1418C_GA0070996_109410</name>
</gene>
<proteinExistence type="predicted"/>
<protein>
    <submittedName>
        <fullName evidence="2">Restriction endonuclease</fullName>
    </submittedName>
</protein>